<evidence type="ECO:0000256" key="1">
    <source>
        <dbReference type="ARBA" id="ARBA00004443"/>
    </source>
</evidence>
<keyword evidence="10" id="KW-1185">Reference proteome</keyword>
<name>A0AAV8QB92_ENSVE</name>
<dbReference type="PANTHER" id="PTHR12653">
    <property type="entry name" value="NADH-UBIQUINONE OXIDOREDUCTASE 13 KD-B SUBUNIT"/>
    <property type="match status" value="1"/>
</dbReference>
<keyword evidence="3" id="KW-0813">Transport</keyword>
<dbReference type="GO" id="GO:0005743">
    <property type="term" value="C:mitochondrial inner membrane"/>
    <property type="evidence" value="ECO:0007669"/>
    <property type="project" value="UniProtKB-SubCell"/>
</dbReference>
<dbReference type="AlphaFoldDB" id="A0AAV8QB92"/>
<evidence type="ECO:0000256" key="4">
    <source>
        <dbReference type="ARBA" id="ARBA00022660"/>
    </source>
</evidence>
<comment type="similarity">
    <text evidence="2">Belongs to the complex I NDUFA5 subunit family.</text>
</comment>
<comment type="caution">
    <text evidence="9">The sequence shown here is derived from an EMBL/GenBank/DDBJ whole genome shotgun (WGS) entry which is preliminary data.</text>
</comment>
<dbReference type="PANTHER" id="PTHR12653:SF0">
    <property type="entry name" value="NADH DEHYDROGENASE [UBIQUINONE] 1 ALPHA SUBCOMPLEX SUBUNIT 5"/>
    <property type="match status" value="1"/>
</dbReference>
<keyword evidence="4" id="KW-0679">Respiratory chain</keyword>
<evidence type="ECO:0000256" key="6">
    <source>
        <dbReference type="ARBA" id="ARBA00022982"/>
    </source>
</evidence>
<evidence type="ECO:0000256" key="8">
    <source>
        <dbReference type="ARBA" id="ARBA00023136"/>
    </source>
</evidence>
<dbReference type="Proteomes" id="UP001222027">
    <property type="component" value="Unassembled WGS sequence"/>
</dbReference>
<dbReference type="GO" id="GO:0022904">
    <property type="term" value="P:respiratory electron transport chain"/>
    <property type="evidence" value="ECO:0007669"/>
    <property type="project" value="InterPro"/>
</dbReference>
<evidence type="ECO:0000313" key="10">
    <source>
        <dbReference type="Proteomes" id="UP001222027"/>
    </source>
</evidence>
<comment type="subcellular location">
    <subcellularLocation>
        <location evidence="1">Mitochondrion inner membrane</location>
        <topology evidence="1">Peripheral membrane protein</topology>
        <orientation evidence="1">Matrix side</orientation>
    </subcellularLocation>
</comment>
<keyword evidence="6" id="KW-0249">Electron transport</keyword>
<evidence type="ECO:0000256" key="3">
    <source>
        <dbReference type="ARBA" id="ARBA00022448"/>
    </source>
</evidence>
<organism evidence="9 10">
    <name type="scientific">Ensete ventricosum</name>
    <name type="common">Abyssinian banana</name>
    <name type="synonym">Musa ensete</name>
    <dbReference type="NCBI Taxonomy" id="4639"/>
    <lineage>
        <taxon>Eukaryota</taxon>
        <taxon>Viridiplantae</taxon>
        <taxon>Streptophyta</taxon>
        <taxon>Embryophyta</taxon>
        <taxon>Tracheophyta</taxon>
        <taxon>Spermatophyta</taxon>
        <taxon>Magnoliopsida</taxon>
        <taxon>Liliopsida</taxon>
        <taxon>Zingiberales</taxon>
        <taxon>Musaceae</taxon>
        <taxon>Ensete</taxon>
    </lineage>
</organism>
<evidence type="ECO:0000256" key="7">
    <source>
        <dbReference type="ARBA" id="ARBA00023128"/>
    </source>
</evidence>
<dbReference type="InterPro" id="IPR006806">
    <property type="entry name" value="NDUFA5"/>
</dbReference>
<reference evidence="9 10" key="1">
    <citation type="submission" date="2022-12" db="EMBL/GenBank/DDBJ databases">
        <title>Chromosome-scale assembly of the Ensete ventricosum genome.</title>
        <authorList>
            <person name="Dussert Y."/>
            <person name="Stocks J."/>
            <person name="Wendawek A."/>
            <person name="Woldeyes F."/>
            <person name="Nichols R.A."/>
            <person name="Borrell J.S."/>
        </authorList>
    </citation>
    <scope>NUCLEOTIDE SEQUENCE [LARGE SCALE GENOMIC DNA]</scope>
    <source>
        <strain evidence="10">cv. Maze</strain>
        <tissue evidence="9">Seeds</tissue>
    </source>
</reference>
<gene>
    <name evidence="9" type="ORF">OPV22_030160</name>
</gene>
<dbReference type="EMBL" id="JAQQAF010000008">
    <property type="protein sequence ID" value="KAJ8467608.1"/>
    <property type="molecule type" value="Genomic_DNA"/>
</dbReference>
<evidence type="ECO:0000256" key="2">
    <source>
        <dbReference type="ARBA" id="ARBA00010261"/>
    </source>
</evidence>
<accession>A0AAV8QB92</accession>
<evidence type="ECO:0000313" key="9">
    <source>
        <dbReference type="EMBL" id="KAJ8467608.1"/>
    </source>
</evidence>
<protein>
    <submittedName>
        <fullName evidence="9">Uncharacterized protein</fullName>
    </submittedName>
</protein>
<sequence length="178" mass="20197">MLVATEMKETTAIVGPEVCREEGDREAVEKRLGFGQVEELIEESLENLNLIYEMIEWEPWGVPEDYEYAVNTGQSLNQRLKPLAQSSQIMFVSRALLIWIFFHMFQIQRRAHELVIGAKTQSSQHLLLRYRQAAHRVELDIAVVAAGLFLDSPKVSVMESATANGLNGGEEKMACMER</sequence>
<keyword evidence="8" id="KW-0472">Membrane</keyword>
<proteinExistence type="inferred from homology"/>
<evidence type="ECO:0000256" key="5">
    <source>
        <dbReference type="ARBA" id="ARBA00022792"/>
    </source>
</evidence>
<keyword evidence="7" id="KW-0496">Mitochondrion</keyword>
<keyword evidence="5" id="KW-0999">Mitochondrion inner membrane</keyword>